<evidence type="ECO:0000313" key="3">
    <source>
        <dbReference type="Proteomes" id="UP000243975"/>
    </source>
</evidence>
<dbReference type="PANTHER" id="PTHR36759">
    <property type="entry name" value="DYNEIN BETA CHAIN, CILIARY PROTEIN"/>
    <property type="match status" value="1"/>
</dbReference>
<keyword evidence="3" id="KW-1185">Reference proteome</keyword>
<reference evidence="2 3" key="1">
    <citation type="journal article" date="2016" name="Sci. Rep.">
        <title>The genome sequence of the outbreeding globe artichoke constructed de novo incorporating a phase-aware low-pass sequencing strategy of F1 progeny.</title>
        <authorList>
            <person name="Scaglione D."/>
            <person name="Reyes-Chin-Wo S."/>
            <person name="Acquadro A."/>
            <person name="Froenicke L."/>
            <person name="Portis E."/>
            <person name="Beitel C."/>
            <person name="Tirone M."/>
            <person name="Mauro R."/>
            <person name="Lo Monaco A."/>
            <person name="Mauromicale G."/>
            <person name="Faccioli P."/>
            <person name="Cattivelli L."/>
            <person name="Rieseberg L."/>
            <person name="Michelmore R."/>
            <person name="Lanteri S."/>
        </authorList>
    </citation>
    <scope>NUCLEOTIDE SEQUENCE [LARGE SCALE GENOMIC DNA]</scope>
    <source>
        <strain evidence="2">2C</strain>
    </source>
</reference>
<proteinExistence type="predicted"/>
<dbReference type="PANTHER" id="PTHR36759:SF1">
    <property type="entry name" value="DYNEIN BETA CHAIN, CILIARY PROTEIN"/>
    <property type="match status" value="1"/>
</dbReference>
<evidence type="ECO:0000313" key="2">
    <source>
        <dbReference type="EMBL" id="KVH91451.1"/>
    </source>
</evidence>
<organism evidence="2 3">
    <name type="scientific">Cynara cardunculus var. scolymus</name>
    <name type="common">Globe artichoke</name>
    <name type="synonym">Cynara scolymus</name>
    <dbReference type="NCBI Taxonomy" id="59895"/>
    <lineage>
        <taxon>Eukaryota</taxon>
        <taxon>Viridiplantae</taxon>
        <taxon>Streptophyta</taxon>
        <taxon>Embryophyta</taxon>
        <taxon>Tracheophyta</taxon>
        <taxon>Spermatophyta</taxon>
        <taxon>Magnoliopsida</taxon>
        <taxon>eudicotyledons</taxon>
        <taxon>Gunneridae</taxon>
        <taxon>Pentapetalae</taxon>
        <taxon>asterids</taxon>
        <taxon>campanulids</taxon>
        <taxon>Asterales</taxon>
        <taxon>Asteraceae</taxon>
        <taxon>Carduoideae</taxon>
        <taxon>Cardueae</taxon>
        <taxon>Carduinae</taxon>
        <taxon>Cynara</taxon>
    </lineage>
</organism>
<dbReference type="Gramene" id="KVH91451">
    <property type="protein sequence ID" value="KVH91451"/>
    <property type="gene ID" value="Ccrd_006527"/>
</dbReference>
<comment type="caution">
    <text evidence="2">The sequence shown here is derived from an EMBL/GenBank/DDBJ whole genome shotgun (WGS) entry which is preliminary data.</text>
</comment>
<feature type="compositionally biased region" description="Polar residues" evidence="1">
    <location>
        <begin position="48"/>
        <end position="60"/>
    </location>
</feature>
<dbReference type="OMA" id="HNGPMDV"/>
<name>A0A118JUF1_CYNCS</name>
<protein>
    <submittedName>
        <fullName evidence="2">Uncharacterized protein</fullName>
    </submittedName>
</protein>
<dbReference type="AlphaFoldDB" id="A0A118JUF1"/>
<gene>
    <name evidence="2" type="ORF">Ccrd_006527</name>
</gene>
<feature type="region of interest" description="Disordered" evidence="1">
    <location>
        <begin position="103"/>
        <end position="122"/>
    </location>
</feature>
<accession>A0A118JUF1</accession>
<evidence type="ECO:0000256" key="1">
    <source>
        <dbReference type="SAM" id="MobiDB-lite"/>
    </source>
</evidence>
<dbReference type="Proteomes" id="UP000243975">
    <property type="component" value="Unassembled WGS sequence"/>
</dbReference>
<dbReference type="EMBL" id="LEKV01004980">
    <property type="protein sequence ID" value="KVH91451.1"/>
    <property type="molecule type" value="Genomic_DNA"/>
</dbReference>
<dbReference type="OrthoDB" id="1609931at2759"/>
<dbReference type="STRING" id="59895.A0A118JUF1"/>
<feature type="compositionally biased region" description="Basic and acidic residues" evidence="1">
    <location>
        <begin position="37"/>
        <end position="46"/>
    </location>
</feature>
<sequence length="188" mass="21099">MGQAFRRASGRIRTSQPPSSPSQLNKPLDRTQPLPPLDDKLPHGRNVDPSSEGQPRNNADNVIEERDSQYDAMLSKMVGRIQTKPGGKLEMGEAFVVDKYNRPMPKLRNTTPETGRYEQIPAPPGTLNIAQLRQIILLYHGKSNDHKGPMDVNQIAEKFRVDVAQVQRTVQFLSLPPESANKQKNDPR</sequence>
<feature type="compositionally biased region" description="Polar residues" evidence="1">
    <location>
        <begin position="12"/>
        <end position="25"/>
    </location>
</feature>
<feature type="region of interest" description="Disordered" evidence="1">
    <location>
        <begin position="1"/>
        <end position="62"/>
    </location>
</feature>